<feature type="compositionally biased region" description="Polar residues" evidence="9">
    <location>
        <begin position="1"/>
        <end position="12"/>
    </location>
</feature>
<gene>
    <name evidence="11" type="ORF">FHETE_6258</name>
</gene>
<dbReference type="Pfam" id="PF02537">
    <property type="entry name" value="CRCB"/>
    <property type="match status" value="2"/>
</dbReference>
<evidence type="ECO:0000256" key="9">
    <source>
        <dbReference type="SAM" id="MobiDB-lite"/>
    </source>
</evidence>
<feature type="transmembrane region" description="Helical" evidence="10">
    <location>
        <begin position="226"/>
        <end position="247"/>
    </location>
</feature>
<evidence type="ECO:0000256" key="3">
    <source>
        <dbReference type="ARBA" id="ARBA00022475"/>
    </source>
</evidence>
<feature type="transmembrane region" description="Helical" evidence="10">
    <location>
        <begin position="153"/>
        <end position="172"/>
    </location>
</feature>
<feature type="transmembrane region" description="Helical" evidence="10">
    <location>
        <begin position="347"/>
        <end position="368"/>
    </location>
</feature>
<dbReference type="OrthoDB" id="409792at2759"/>
<feature type="transmembrane region" description="Helical" evidence="10">
    <location>
        <begin position="127"/>
        <end position="147"/>
    </location>
</feature>
<dbReference type="EMBL" id="JAAGWQ010000109">
    <property type="protein sequence ID" value="KAF5666374.1"/>
    <property type="molecule type" value="Genomic_DNA"/>
</dbReference>
<proteinExistence type="inferred from homology"/>
<protein>
    <submittedName>
        <fullName evidence="11">Chromosome condensation</fullName>
    </submittedName>
</protein>
<comment type="catalytic activity">
    <reaction evidence="8">
        <text>fluoride(in) = fluoride(out)</text>
        <dbReference type="Rhea" id="RHEA:76159"/>
        <dbReference type="ChEBI" id="CHEBI:17051"/>
    </reaction>
    <physiologicalReaction direction="left-to-right" evidence="8">
        <dbReference type="Rhea" id="RHEA:76160"/>
    </physiologicalReaction>
</comment>
<feature type="transmembrane region" description="Helical" evidence="10">
    <location>
        <begin position="444"/>
        <end position="465"/>
    </location>
</feature>
<comment type="caution">
    <text evidence="11">The sequence shown here is derived from an EMBL/GenBank/DDBJ whole genome shotgun (WGS) entry which is preliminary data.</text>
</comment>
<organism evidence="11 12">
    <name type="scientific">Fusarium heterosporum</name>
    <dbReference type="NCBI Taxonomy" id="42747"/>
    <lineage>
        <taxon>Eukaryota</taxon>
        <taxon>Fungi</taxon>
        <taxon>Dikarya</taxon>
        <taxon>Ascomycota</taxon>
        <taxon>Pezizomycotina</taxon>
        <taxon>Sordariomycetes</taxon>
        <taxon>Hypocreomycetidae</taxon>
        <taxon>Hypocreales</taxon>
        <taxon>Nectriaceae</taxon>
        <taxon>Fusarium</taxon>
        <taxon>Fusarium heterosporum species complex</taxon>
    </lineage>
</organism>
<keyword evidence="6 10" id="KW-0472">Membrane</keyword>
<feature type="transmembrane region" description="Helical" evidence="10">
    <location>
        <begin position="276"/>
        <end position="302"/>
    </location>
</feature>
<evidence type="ECO:0000256" key="1">
    <source>
        <dbReference type="ARBA" id="ARBA00002598"/>
    </source>
</evidence>
<evidence type="ECO:0000313" key="11">
    <source>
        <dbReference type="EMBL" id="KAF5666374.1"/>
    </source>
</evidence>
<dbReference type="AlphaFoldDB" id="A0A8H5TC55"/>
<evidence type="ECO:0000313" key="12">
    <source>
        <dbReference type="Proteomes" id="UP000567885"/>
    </source>
</evidence>
<reference evidence="11 12" key="1">
    <citation type="submission" date="2020-05" db="EMBL/GenBank/DDBJ databases">
        <title>Identification and distribution of gene clusters putatively required for synthesis of sphingolipid metabolism inhibitors in phylogenetically diverse species of the filamentous fungus Fusarium.</title>
        <authorList>
            <person name="Kim H.-S."/>
            <person name="Busman M."/>
            <person name="Brown D.W."/>
            <person name="Divon H."/>
            <person name="Uhlig S."/>
            <person name="Proctor R.H."/>
        </authorList>
    </citation>
    <scope>NUCLEOTIDE SEQUENCE [LARGE SCALE GENOMIC DNA]</scope>
    <source>
        <strain evidence="11 12">NRRL 20693</strain>
    </source>
</reference>
<evidence type="ECO:0000256" key="2">
    <source>
        <dbReference type="ARBA" id="ARBA00004651"/>
    </source>
</evidence>
<name>A0A8H5TC55_FUSHE</name>
<keyword evidence="3" id="KW-1003">Cell membrane</keyword>
<dbReference type="PANTHER" id="PTHR28259">
    <property type="entry name" value="FLUORIDE EXPORT PROTEIN 1-RELATED"/>
    <property type="match status" value="1"/>
</dbReference>
<evidence type="ECO:0000256" key="10">
    <source>
        <dbReference type="SAM" id="Phobius"/>
    </source>
</evidence>
<feature type="region of interest" description="Disordered" evidence="9">
    <location>
        <begin position="486"/>
        <end position="557"/>
    </location>
</feature>
<evidence type="ECO:0000256" key="5">
    <source>
        <dbReference type="ARBA" id="ARBA00022989"/>
    </source>
</evidence>
<evidence type="ECO:0000256" key="6">
    <source>
        <dbReference type="ARBA" id="ARBA00023136"/>
    </source>
</evidence>
<feature type="compositionally biased region" description="Basic and acidic residues" evidence="9">
    <location>
        <begin position="79"/>
        <end position="89"/>
    </location>
</feature>
<dbReference type="GO" id="GO:1903425">
    <property type="term" value="F:fluoride transmembrane transporter activity"/>
    <property type="evidence" value="ECO:0007669"/>
    <property type="project" value="TreeGrafter"/>
</dbReference>
<feature type="transmembrane region" description="Helical" evidence="10">
    <location>
        <begin position="377"/>
        <end position="398"/>
    </location>
</feature>
<feature type="transmembrane region" description="Helical" evidence="10">
    <location>
        <begin position="323"/>
        <end position="341"/>
    </location>
</feature>
<feature type="region of interest" description="Disordered" evidence="9">
    <location>
        <begin position="1"/>
        <end position="114"/>
    </location>
</feature>
<keyword evidence="4 10" id="KW-0812">Transmembrane</keyword>
<comment type="subcellular location">
    <subcellularLocation>
        <location evidence="2">Cell membrane</location>
        <topology evidence="2">Multi-pass membrane protein</topology>
    </subcellularLocation>
</comment>
<dbReference type="InterPro" id="IPR003691">
    <property type="entry name" value="FluC"/>
</dbReference>
<comment type="function">
    <text evidence="1">Fluoride channel required for the rapid expulsion of cytoplasmic fluoride.</text>
</comment>
<evidence type="ECO:0000256" key="8">
    <source>
        <dbReference type="ARBA" id="ARBA00035585"/>
    </source>
</evidence>
<evidence type="ECO:0000256" key="4">
    <source>
        <dbReference type="ARBA" id="ARBA00022692"/>
    </source>
</evidence>
<keyword evidence="12" id="KW-1185">Reference proteome</keyword>
<accession>A0A8H5TC55</accession>
<dbReference type="PANTHER" id="PTHR28259:SF1">
    <property type="entry name" value="FLUORIDE EXPORT PROTEIN 1-RELATED"/>
    <property type="match status" value="1"/>
</dbReference>
<dbReference type="Proteomes" id="UP000567885">
    <property type="component" value="Unassembled WGS sequence"/>
</dbReference>
<dbReference type="GO" id="GO:0005886">
    <property type="term" value="C:plasma membrane"/>
    <property type="evidence" value="ECO:0007669"/>
    <property type="project" value="UniProtKB-SubCell"/>
</dbReference>
<feature type="compositionally biased region" description="Polar residues" evidence="9">
    <location>
        <begin position="40"/>
        <end position="69"/>
    </location>
</feature>
<feature type="compositionally biased region" description="Polar residues" evidence="9">
    <location>
        <begin position="486"/>
        <end position="509"/>
    </location>
</feature>
<comment type="similarity">
    <text evidence="7">Belongs to the fluoride channel Fluc/FEX (TC 1.A.43) family.</text>
</comment>
<keyword evidence="5 10" id="KW-1133">Transmembrane helix</keyword>
<feature type="compositionally biased region" description="Basic residues" evidence="9">
    <location>
        <begin position="530"/>
        <end position="547"/>
    </location>
</feature>
<sequence>MAHQQMQPSISGAYNAPSDYNELDEVTEQPIPEGVRETDTNATPRLQLQPKQRDSGTYNDPNDYSNLDETSPAYPLEELSPRPVRDQSRRQSNLSHETPADEPESTSRLDKGGNTSKLLTKLYTHSYLVLFAILGTLARLGLTALTRYSGTPVVFNTIWANFSGSLVMGFLAEDRKLFRHEWGTATYDRAIKRSRQKSGDEENGSEQKDVDLEAAKKAHLATKKTIPLYIGLATGFCGSFTTFSSFIKDVFLALSNELKTPGWSESPTSRNGGYSFMAMLAVIIATVSLSLSGLFAGAHLAIGLERVTPSISYSLSRRVIDPFGVLLGWGCWLGAVLLAVFPPHNAWRGEAIFAIVFAPLGCLLRFYLSLYLNGKMAAFPVGTFTANVLGTVLLGMSWDLAHVPLGGVVGCQVLQGIEDGFCGCLTTISTWVSELASLRRRSSWIYGSTSVITSLVLMIAIMGGLRWSDGYSKLLCTVSSSEFSITTPDTDPGSPQGQQIPSWQTSSSPRKSRKQERNTKRMANFQDKKKMARRKKAKRKRAKKAKRAAAEEVEQADKEQATVEGNTIYTRKCLLNADLPCREYFGLG</sequence>
<evidence type="ECO:0000256" key="7">
    <source>
        <dbReference type="ARBA" id="ARBA00035120"/>
    </source>
</evidence>